<evidence type="ECO:0000259" key="3">
    <source>
        <dbReference type="Pfam" id="PF02709"/>
    </source>
</evidence>
<dbReference type="AlphaFoldDB" id="A0A0X3TRH1"/>
<keyword evidence="1" id="KW-0808">Transferase</keyword>
<feature type="region of interest" description="Disordered" evidence="2">
    <location>
        <begin position="552"/>
        <end position="574"/>
    </location>
</feature>
<dbReference type="GO" id="GO:0016740">
    <property type="term" value="F:transferase activity"/>
    <property type="evidence" value="ECO:0007669"/>
    <property type="project" value="UniProtKB-KW"/>
</dbReference>
<dbReference type="Pfam" id="PF02709">
    <property type="entry name" value="Glyco_transf_7C"/>
    <property type="match status" value="1"/>
</dbReference>
<comment type="caution">
    <text evidence="4">The sequence shown here is derived from an EMBL/GenBank/DDBJ whole genome shotgun (WGS) entry which is preliminary data.</text>
</comment>
<dbReference type="STRING" id="1685378.AVO44_14940"/>
<dbReference type="PANTHER" id="PTHR40743">
    <property type="entry name" value="NUCLEOTIDE-DIPHOSPHO-SUGAR TRANSFERASE CONTAINING PROTEIN"/>
    <property type="match status" value="1"/>
</dbReference>
<feature type="compositionally biased region" description="Basic and acidic residues" evidence="2">
    <location>
        <begin position="559"/>
        <end position="574"/>
    </location>
</feature>
<evidence type="ECO:0000313" key="5">
    <source>
        <dbReference type="Proteomes" id="UP000053690"/>
    </source>
</evidence>
<dbReference type="InterPro" id="IPR029044">
    <property type="entry name" value="Nucleotide-diphossugar_trans"/>
</dbReference>
<evidence type="ECO:0000313" key="4">
    <source>
        <dbReference type="EMBL" id="KUJ77631.1"/>
    </source>
</evidence>
<dbReference type="InterPro" id="IPR027791">
    <property type="entry name" value="Galactosyl_T_C"/>
</dbReference>
<organism evidence="4 5">
    <name type="scientific">Ruegeria profundi</name>
    <dbReference type="NCBI Taxonomy" id="1685378"/>
    <lineage>
        <taxon>Bacteria</taxon>
        <taxon>Pseudomonadati</taxon>
        <taxon>Pseudomonadota</taxon>
        <taxon>Alphaproteobacteria</taxon>
        <taxon>Rhodobacterales</taxon>
        <taxon>Roseobacteraceae</taxon>
        <taxon>Ruegeria</taxon>
    </lineage>
</organism>
<keyword evidence="5" id="KW-1185">Reference proteome</keyword>
<dbReference type="EMBL" id="LQBP01000008">
    <property type="protein sequence ID" value="KUJ77631.1"/>
    <property type="molecule type" value="Genomic_DNA"/>
</dbReference>
<protein>
    <recommendedName>
        <fullName evidence="3">Galactosyltransferase C-terminal domain-containing protein</fullName>
    </recommendedName>
</protein>
<accession>A0A0X3TRH1</accession>
<dbReference type="Gene3D" id="3.40.50.11350">
    <property type="match status" value="1"/>
</dbReference>
<dbReference type="PANTHER" id="PTHR40743:SF1">
    <property type="entry name" value="POSSIBLE GLYCOSYLTRANSFERASE"/>
    <property type="match status" value="1"/>
</dbReference>
<dbReference type="Gene3D" id="3.90.550.10">
    <property type="entry name" value="Spore Coat Polysaccharide Biosynthesis Protein SpsA, Chain A"/>
    <property type="match status" value="1"/>
</dbReference>
<sequence length="683" mass="76780">MQTSKEIVASFSDALASDNDSLAAREGETFRSLFRSQLSSRNAKSSAAISSLYNEVRNRPETWGNLPKYEDAGDEYKPDNSIAAGFSVVTCCMNRNDHLAQSLPTWLVHPEVDEVIIVDWSSRIPVSITLDQAGIQDARIRILRVEDEGTWILSHAYNLGFRAASRDKIIKVDSDIMLDAGFFQLNPTDTARLTAGNWRQAKSGQSHVNGFFVVGRDALLAVNGFNERIVTYGWDDDDLYERLTKAGVQRKDVDPDTIRHIDHSDLRRIEHPKCKPLTGWDEIQTFPQFWIALNRQYASSCAPWDASCPMTAFRVLGDSPRELRLRRSHPYGIDTNLIGTRIERAIAAVSAIEDAFSGVAVTVSPDVVDYALMTRSLKDAVAAISNQSLQPVEETSEVTAPIGHRIDRPRLILDAQHGLGNRLRAIASAYAFAQVQDRELIIQWVRDEHCDCSFDSLFDFDGTVEDSRKSTAEDTVEVDLMNKAFRDAFDPNSLVRTNRDVVIRSAYRFTFGKPYDPIERKFLRTLKPSADVQTLIDSVRSPNDIAVHVRMNGGASTDPHGDVPGEWSRSEDEISRRARSRSHYGYFFKRLDELLEEESTQTIFLASDNSESYGAFNAKYGDRVTSLPRTVYDRSEMQLKFALADVILLSRAPVLLGSNWSSFTEIAHSMSENQRLEISGQHF</sequence>
<proteinExistence type="predicted"/>
<reference evidence="5" key="1">
    <citation type="submission" date="2015-12" db="EMBL/GenBank/DDBJ databases">
        <authorList>
            <person name="Zhang G."/>
            <person name="Stingl U."/>
        </authorList>
    </citation>
    <scope>NUCLEOTIDE SEQUENCE [LARGE SCALE GENOMIC DNA]</scope>
    <source>
        <strain evidence="5">ZGT108</strain>
    </source>
</reference>
<feature type="domain" description="Galactosyltransferase C-terminal" evidence="3">
    <location>
        <begin position="203"/>
        <end position="263"/>
    </location>
</feature>
<evidence type="ECO:0000256" key="2">
    <source>
        <dbReference type="SAM" id="MobiDB-lite"/>
    </source>
</evidence>
<dbReference type="Proteomes" id="UP000053690">
    <property type="component" value="Unassembled WGS sequence"/>
</dbReference>
<dbReference type="Gene3D" id="3.40.50.11340">
    <property type="match status" value="1"/>
</dbReference>
<dbReference type="SUPFAM" id="SSF53448">
    <property type="entry name" value="Nucleotide-diphospho-sugar transferases"/>
    <property type="match status" value="1"/>
</dbReference>
<gene>
    <name evidence="4" type="ORF">AVO44_14940</name>
</gene>
<evidence type="ECO:0000256" key="1">
    <source>
        <dbReference type="ARBA" id="ARBA00022679"/>
    </source>
</evidence>
<name>A0A0X3TRH1_9RHOB</name>